<proteinExistence type="predicted"/>
<name>A0A158E0W4_9BURK</name>
<protein>
    <submittedName>
        <fullName evidence="1">Uncharacterized protein</fullName>
    </submittedName>
</protein>
<organism evidence="1 2">
    <name type="scientific">Caballeronia ptereochthonis</name>
    <dbReference type="NCBI Taxonomy" id="1777144"/>
    <lineage>
        <taxon>Bacteria</taxon>
        <taxon>Pseudomonadati</taxon>
        <taxon>Pseudomonadota</taxon>
        <taxon>Betaproteobacteria</taxon>
        <taxon>Burkholderiales</taxon>
        <taxon>Burkholderiaceae</taxon>
        <taxon>Caballeronia</taxon>
    </lineage>
</organism>
<evidence type="ECO:0000313" key="1">
    <source>
        <dbReference type="EMBL" id="SAK99577.1"/>
    </source>
</evidence>
<dbReference type="EMBL" id="FCOB02000041">
    <property type="protein sequence ID" value="SAK99577.1"/>
    <property type="molecule type" value="Genomic_DNA"/>
</dbReference>
<comment type="caution">
    <text evidence="1">The sequence shown here is derived from an EMBL/GenBank/DDBJ whole genome shotgun (WGS) entry which is preliminary data.</text>
</comment>
<gene>
    <name evidence="1" type="ORF">AWB83_06102</name>
</gene>
<evidence type="ECO:0000313" key="2">
    <source>
        <dbReference type="Proteomes" id="UP000054978"/>
    </source>
</evidence>
<reference evidence="1" key="1">
    <citation type="submission" date="2016-01" db="EMBL/GenBank/DDBJ databases">
        <authorList>
            <person name="Peeters C."/>
        </authorList>
    </citation>
    <scope>NUCLEOTIDE SEQUENCE [LARGE SCALE GENOMIC DNA]</scope>
    <source>
        <strain evidence="1">LMG 29326</strain>
    </source>
</reference>
<dbReference type="AlphaFoldDB" id="A0A158E0W4"/>
<accession>A0A158E0W4</accession>
<dbReference type="Proteomes" id="UP000054978">
    <property type="component" value="Unassembled WGS sequence"/>
</dbReference>
<sequence>MGTSPSRRRLGGSLRGAYASCTLIARRRYPSWRCALAPHLLIGPVDSRIIEAGLVHARLQIVGHRNLDQSVVERKGAHMGADPVGQMLDPRELRKCIAGHAQRCDEQLGLADLAPVRIDDAELLARVVNEQLLVGHVRLPHSDRQTLGPFLIDLAKPAISVWSAANGALTKSTRTVTFASARRLPRRATMASLAALTSAADTEAQVAWFRRIRCRRV</sequence>
<keyword evidence="2" id="KW-1185">Reference proteome</keyword>